<evidence type="ECO:0000256" key="4">
    <source>
        <dbReference type="ARBA" id="ARBA00022763"/>
    </source>
</evidence>
<keyword evidence="2" id="KW-0489">Methyltransferase</keyword>
<dbReference type="SUPFAM" id="SSF46767">
    <property type="entry name" value="Methylated DNA-protein cysteine methyltransferase, C-terminal domain"/>
    <property type="match status" value="1"/>
</dbReference>
<dbReference type="CDD" id="cd06445">
    <property type="entry name" value="ATase"/>
    <property type="match status" value="1"/>
</dbReference>
<dbReference type="InterPro" id="IPR014048">
    <property type="entry name" value="MethylDNA_cys_MeTrfase_DNA-bd"/>
</dbReference>
<protein>
    <submittedName>
        <fullName evidence="9">Methylated-DNA--[protein]-cysteine S-methyltransferase</fullName>
    </submittedName>
</protein>
<dbReference type="InterPro" id="IPR036631">
    <property type="entry name" value="MGMT_N_sf"/>
</dbReference>
<organism evidence="9 10">
    <name type="scientific">Fundicoccus culcitae</name>
    <dbReference type="NCBI Taxonomy" id="2969821"/>
    <lineage>
        <taxon>Bacteria</taxon>
        <taxon>Bacillati</taxon>
        <taxon>Bacillota</taxon>
        <taxon>Bacilli</taxon>
        <taxon>Lactobacillales</taxon>
        <taxon>Aerococcaceae</taxon>
        <taxon>Fundicoccus</taxon>
    </lineage>
</organism>
<evidence type="ECO:0000259" key="7">
    <source>
        <dbReference type="Pfam" id="PF01035"/>
    </source>
</evidence>
<dbReference type="InterPro" id="IPR036217">
    <property type="entry name" value="MethylDNA_cys_MeTrfase_DNAb"/>
</dbReference>
<dbReference type="PROSITE" id="PS00374">
    <property type="entry name" value="MGMT"/>
    <property type="match status" value="1"/>
</dbReference>
<dbReference type="InterPro" id="IPR001497">
    <property type="entry name" value="MethylDNA_cys_MeTrfase_AS"/>
</dbReference>
<gene>
    <name evidence="9" type="ORF">NRE15_08905</name>
</gene>
<feature type="domain" description="Methylated-DNA-[protein]-cysteine S-methyltransferase DNA binding" evidence="7">
    <location>
        <begin position="87"/>
        <end position="166"/>
    </location>
</feature>
<evidence type="ECO:0000259" key="8">
    <source>
        <dbReference type="Pfam" id="PF02870"/>
    </source>
</evidence>
<dbReference type="SUPFAM" id="SSF53155">
    <property type="entry name" value="Methylated DNA-protein cysteine methyltransferase domain"/>
    <property type="match status" value="1"/>
</dbReference>
<dbReference type="NCBIfam" id="TIGR00589">
    <property type="entry name" value="ogt"/>
    <property type="match status" value="1"/>
</dbReference>
<feature type="domain" description="Methylguanine DNA methyltransferase ribonuclease-like" evidence="8">
    <location>
        <begin position="21"/>
        <end position="82"/>
    </location>
</feature>
<evidence type="ECO:0000256" key="6">
    <source>
        <dbReference type="ARBA" id="ARBA00049348"/>
    </source>
</evidence>
<accession>A0ABY5P3K8</accession>
<dbReference type="Proteomes" id="UP001315967">
    <property type="component" value="Chromosome"/>
</dbReference>
<keyword evidence="4" id="KW-0227">DNA damage</keyword>
<dbReference type="EMBL" id="CP102453">
    <property type="protein sequence ID" value="UUX33028.1"/>
    <property type="molecule type" value="Genomic_DNA"/>
</dbReference>
<dbReference type="Gene3D" id="3.30.160.70">
    <property type="entry name" value="Methylated DNA-protein cysteine methyltransferase domain"/>
    <property type="match status" value="1"/>
</dbReference>
<keyword evidence="5" id="KW-0234">DNA repair</keyword>
<evidence type="ECO:0000313" key="10">
    <source>
        <dbReference type="Proteomes" id="UP001315967"/>
    </source>
</evidence>
<dbReference type="PANTHER" id="PTHR10815">
    <property type="entry name" value="METHYLATED-DNA--PROTEIN-CYSTEINE METHYLTRANSFERASE"/>
    <property type="match status" value="1"/>
</dbReference>
<evidence type="ECO:0000256" key="1">
    <source>
        <dbReference type="ARBA" id="ARBA00001286"/>
    </source>
</evidence>
<sequence length="169" mass="19030">MAIQSEDKTYYYGEFNFAEVTLYVVVSDIGLCFIGSSESLSKWETKQLEKKRSPNPEKALPYIEQLKAYLAGERKAFDLPFDVQSTDFQAEVWAELQKIPYGQTMTYSEIAHNIGREGADRAVGSAVGSNPLLIVVPCHRVVTKRGKISNYREGVAMKEQLLQLEKANI</sequence>
<keyword evidence="3" id="KW-0808">Transferase</keyword>
<evidence type="ECO:0000256" key="5">
    <source>
        <dbReference type="ARBA" id="ARBA00023204"/>
    </source>
</evidence>
<dbReference type="InterPro" id="IPR008332">
    <property type="entry name" value="MethylG_MeTrfase_N"/>
</dbReference>
<dbReference type="InterPro" id="IPR036388">
    <property type="entry name" value="WH-like_DNA-bd_sf"/>
</dbReference>
<dbReference type="Gene3D" id="1.10.10.10">
    <property type="entry name" value="Winged helix-like DNA-binding domain superfamily/Winged helix DNA-binding domain"/>
    <property type="match status" value="1"/>
</dbReference>
<evidence type="ECO:0000256" key="2">
    <source>
        <dbReference type="ARBA" id="ARBA00022603"/>
    </source>
</evidence>
<evidence type="ECO:0000313" key="9">
    <source>
        <dbReference type="EMBL" id="UUX33028.1"/>
    </source>
</evidence>
<proteinExistence type="predicted"/>
<dbReference type="Pfam" id="PF01035">
    <property type="entry name" value="DNA_binding_1"/>
    <property type="match status" value="1"/>
</dbReference>
<dbReference type="RefSeq" id="WP_313792528.1">
    <property type="nucleotide sequence ID" value="NZ_CP102453.1"/>
</dbReference>
<keyword evidence="10" id="KW-1185">Reference proteome</keyword>
<dbReference type="PANTHER" id="PTHR10815:SF12">
    <property type="entry name" value="METHYLATED-DNA--PROTEIN-CYSTEINE METHYLTRANSFERASE, INDUCIBLE"/>
    <property type="match status" value="1"/>
</dbReference>
<dbReference type="Pfam" id="PF02870">
    <property type="entry name" value="Methyltransf_1N"/>
    <property type="match status" value="1"/>
</dbReference>
<name>A0ABY5P3K8_9LACT</name>
<reference evidence="9 10" key="1">
    <citation type="submission" date="2022-08" db="EMBL/GenBank/DDBJ databases">
        <title>Aerococcaceae sp. nov isolated from spoiled eye mask.</title>
        <authorList>
            <person name="Zhou G."/>
            <person name="Xie X.-B."/>
            <person name="Shi Q.-S."/>
            <person name="Wang Y.-S."/>
            <person name="Wen X."/>
            <person name="Peng H."/>
            <person name="Yang X.-J."/>
            <person name="Tao H.-B."/>
            <person name="Huang X.-M."/>
        </authorList>
    </citation>
    <scope>NUCLEOTIDE SEQUENCE [LARGE SCALE GENOMIC DNA]</scope>
    <source>
        <strain evidence="10">DM20194951</strain>
    </source>
</reference>
<comment type="catalytic activity">
    <reaction evidence="1">
        <text>a 4-O-methyl-thymidine in DNA + L-cysteinyl-[protein] = a thymidine in DNA + S-methyl-L-cysteinyl-[protein]</text>
        <dbReference type="Rhea" id="RHEA:53428"/>
        <dbReference type="Rhea" id="RHEA-COMP:10131"/>
        <dbReference type="Rhea" id="RHEA-COMP:10132"/>
        <dbReference type="Rhea" id="RHEA-COMP:13555"/>
        <dbReference type="Rhea" id="RHEA-COMP:13556"/>
        <dbReference type="ChEBI" id="CHEBI:29950"/>
        <dbReference type="ChEBI" id="CHEBI:82612"/>
        <dbReference type="ChEBI" id="CHEBI:137386"/>
        <dbReference type="ChEBI" id="CHEBI:137387"/>
        <dbReference type="EC" id="2.1.1.63"/>
    </reaction>
</comment>
<comment type="catalytic activity">
    <reaction evidence="6">
        <text>a 6-O-methyl-2'-deoxyguanosine in DNA + L-cysteinyl-[protein] = S-methyl-L-cysteinyl-[protein] + a 2'-deoxyguanosine in DNA</text>
        <dbReference type="Rhea" id="RHEA:24000"/>
        <dbReference type="Rhea" id="RHEA-COMP:10131"/>
        <dbReference type="Rhea" id="RHEA-COMP:10132"/>
        <dbReference type="Rhea" id="RHEA-COMP:11367"/>
        <dbReference type="Rhea" id="RHEA-COMP:11368"/>
        <dbReference type="ChEBI" id="CHEBI:29950"/>
        <dbReference type="ChEBI" id="CHEBI:82612"/>
        <dbReference type="ChEBI" id="CHEBI:85445"/>
        <dbReference type="ChEBI" id="CHEBI:85448"/>
        <dbReference type="EC" id="2.1.1.63"/>
    </reaction>
</comment>
<evidence type="ECO:0000256" key="3">
    <source>
        <dbReference type="ARBA" id="ARBA00022679"/>
    </source>
</evidence>